<organism evidence="1 2">
    <name type="scientific">Curvularia clavata</name>
    <dbReference type="NCBI Taxonomy" id="95742"/>
    <lineage>
        <taxon>Eukaryota</taxon>
        <taxon>Fungi</taxon>
        <taxon>Dikarya</taxon>
        <taxon>Ascomycota</taxon>
        <taxon>Pezizomycotina</taxon>
        <taxon>Dothideomycetes</taxon>
        <taxon>Pleosporomycetidae</taxon>
        <taxon>Pleosporales</taxon>
        <taxon>Pleosporineae</taxon>
        <taxon>Pleosporaceae</taxon>
        <taxon>Curvularia</taxon>
    </lineage>
</organism>
<gene>
    <name evidence="1" type="ORF">yc1106_06202</name>
</gene>
<evidence type="ECO:0000313" key="1">
    <source>
        <dbReference type="EMBL" id="USP78928.1"/>
    </source>
</evidence>
<dbReference type="Proteomes" id="UP001056012">
    <property type="component" value="Chromosome 4"/>
</dbReference>
<dbReference type="VEuPathDB" id="FungiDB:yc1106_06202"/>
<dbReference type="OrthoDB" id="6499973at2759"/>
<name>A0A9Q8ZDW7_CURCL</name>
<evidence type="ECO:0000313" key="2">
    <source>
        <dbReference type="Proteomes" id="UP001056012"/>
    </source>
</evidence>
<accession>A0A9Q8ZDW7</accession>
<protein>
    <submittedName>
        <fullName evidence="1">Uncharacterized protein</fullName>
    </submittedName>
</protein>
<sequence length="114" mass="12847">MLEDVQQIYLEGTGGQPMRGVQPNNSNTPIFLLADDQVLQDPELRLLKVADADHDPIAAVPRNRRVRQMNFGWIVIPTTAIVEFYDWMDAFTFDEIAGQAHGGPGAFWDPEEHL</sequence>
<proteinExistence type="predicted"/>
<dbReference type="EMBL" id="CP089277">
    <property type="protein sequence ID" value="USP78928.1"/>
    <property type="molecule type" value="Genomic_DNA"/>
</dbReference>
<dbReference type="AlphaFoldDB" id="A0A9Q8ZDW7"/>
<reference evidence="1" key="1">
    <citation type="submission" date="2021-12" db="EMBL/GenBank/DDBJ databases">
        <title>Curvularia clavata genome.</title>
        <authorList>
            <person name="Cao Y."/>
        </authorList>
    </citation>
    <scope>NUCLEOTIDE SEQUENCE</scope>
    <source>
        <strain evidence="1">Yc1106</strain>
    </source>
</reference>
<keyword evidence="2" id="KW-1185">Reference proteome</keyword>